<feature type="transmembrane region" description="Helical" evidence="6">
    <location>
        <begin position="20"/>
        <end position="41"/>
    </location>
</feature>
<gene>
    <name evidence="8" type="ORF">H9L01_08375</name>
</gene>
<evidence type="ECO:0000256" key="1">
    <source>
        <dbReference type="ARBA" id="ARBA00004651"/>
    </source>
</evidence>
<dbReference type="InterPro" id="IPR051449">
    <property type="entry name" value="ABC-2_transporter_component"/>
</dbReference>
<accession>A0A7G9RXQ3</accession>
<feature type="transmembrane region" description="Helical" evidence="6">
    <location>
        <begin position="185"/>
        <end position="210"/>
    </location>
</feature>
<feature type="transmembrane region" description="Helical" evidence="6">
    <location>
        <begin position="346"/>
        <end position="364"/>
    </location>
</feature>
<dbReference type="PANTHER" id="PTHR30294">
    <property type="entry name" value="MEMBRANE COMPONENT OF ABC TRANSPORTER YHHJ-RELATED"/>
    <property type="match status" value="1"/>
</dbReference>
<proteinExistence type="predicted"/>
<feature type="transmembrane region" description="Helical" evidence="6">
    <location>
        <begin position="230"/>
        <end position="259"/>
    </location>
</feature>
<evidence type="ECO:0000256" key="6">
    <source>
        <dbReference type="SAM" id="Phobius"/>
    </source>
</evidence>
<evidence type="ECO:0000256" key="2">
    <source>
        <dbReference type="ARBA" id="ARBA00022475"/>
    </source>
</evidence>
<keyword evidence="9" id="KW-1185">Reference proteome</keyword>
<dbReference type="Pfam" id="PF12698">
    <property type="entry name" value="ABC2_membrane_3"/>
    <property type="match status" value="1"/>
</dbReference>
<keyword evidence="2" id="KW-1003">Cell membrane</keyword>
<name>A0A7G9RXQ3_9FIRM</name>
<dbReference type="GO" id="GO:0140359">
    <property type="term" value="F:ABC-type transporter activity"/>
    <property type="evidence" value="ECO:0007669"/>
    <property type="project" value="InterPro"/>
</dbReference>
<dbReference type="Proteomes" id="UP000515928">
    <property type="component" value="Chromosome"/>
</dbReference>
<feature type="domain" description="ABC-2 type transporter transmembrane" evidence="7">
    <location>
        <begin position="19"/>
        <end position="389"/>
    </location>
</feature>
<feature type="transmembrane region" description="Helical" evidence="6">
    <location>
        <begin position="314"/>
        <end position="334"/>
    </location>
</feature>
<dbReference type="RefSeq" id="WP_187533507.1">
    <property type="nucleotide sequence ID" value="NZ_CBCSHU010000004.1"/>
</dbReference>
<evidence type="ECO:0000256" key="3">
    <source>
        <dbReference type="ARBA" id="ARBA00022692"/>
    </source>
</evidence>
<feature type="transmembrane region" description="Helical" evidence="6">
    <location>
        <begin position="280"/>
        <end position="302"/>
    </location>
</feature>
<keyword evidence="4 6" id="KW-1133">Transmembrane helix</keyword>
<keyword evidence="3 6" id="KW-0812">Transmembrane</keyword>
<organism evidence="8 9">
    <name type="scientific">Erysipelothrix inopinata</name>
    <dbReference type="NCBI Taxonomy" id="225084"/>
    <lineage>
        <taxon>Bacteria</taxon>
        <taxon>Bacillati</taxon>
        <taxon>Bacillota</taxon>
        <taxon>Erysipelotrichia</taxon>
        <taxon>Erysipelotrichales</taxon>
        <taxon>Erysipelotrichaceae</taxon>
        <taxon>Erysipelothrix</taxon>
    </lineage>
</organism>
<dbReference type="EMBL" id="CP060715">
    <property type="protein sequence ID" value="QNN60378.1"/>
    <property type="molecule type" value="Genomic_DNA"/>
</dbReference>
<dbReference type="GO" id="GO:0005886">
    <property type="term" value="C:plasma membrane"/>
    <property type="evidence" value="ECO:0007669"/>
    <property type="project" value="UniProtKB-SubCell"/>
</dbReference>
<evidence type="ECO:0000256" key="5">
    <source>
        <dbReference type="ARBA" id="ARBA00023136"/>
    </source>
</evidence>
<comment type="subcellular location">
    <subcellularLocation>
        <location evidence="1">Cell membrane</location>
        <topology evidence="1">Multi-pass membrane protein</topology>
    </subcellularLocation>
</comment>
<evidence type="ECO:0000259" key="7">
    <source>
        <dbReference type="Pfam" id="PF12698"/>
    </source>
</evidence>
<evidence type="ECO:0000313" key="8">
    <source>
        <dbReference type="EMBL" id="QNN60378.1"/>
    </source>
</evidence>
<dbReference type="PANTHER" id="PTHR30294:SF29">
    <property type="entry name" value="MULTIDRUG ABC TRANSPORTER PERMEASE YBHS-RELATED"/>
    <property type="match status" value="1"/>
</dbReference>
<evidence type="ECO:0000313" key="9">
    <source>
        <dbReference type="Proteomes" id="UP000515928"/>
    </source>
</evidence>
<feature type="transmembrane region" description="Helical" evidence="6">
    <location>
        <begin position="370"/>
        <end position="392"/>
    </location>
</feature>
<dbReference type="InterPro" id="IPR013525">
    <property type="entry name" value="ABC2_TM"/>
</dbReference>
<dbReference type="AlphaFoldDB" id="A0A7G9RXQ3"/>
<protein>
    <submittedName>
        <fullName evidence="8">ABC transporter permease</fullName>
    </submittedName>
</protein>
<reference evidence="8 9" key="1">
    <citation type="submission" date="2020-08" db="EMBL/GenBank/DDBJ databases">
        <title>Genome sequence of Erysipelothrix inopinata DSM 15511T.</title>
        <authorList>
            <person name="Hyun D.-W."/>
            <person name="Bae J.-W."/>
        </authorList>
    </citation>
    <scope>NUCLEOTIDE SEQUENCE [LARGE SCALE GENOMIC DNA]</scope>
    <source>
        <strain evidence="8 9">DSM 15511</strain>
    </source>
</reference>
<dbReference type="KEGG" id="eio:H9L01_08375"/>
<evidence type="ECO:0000256" key="4">
    <source>
        <dbReference type="ARBA" id="ARBA00022989"/>
    </source>
</evidence>
<keyword evidence="5 6" id="KW-0472">Membrane</keyword>
<sequence>MNNFNIVFKFEFSEMIKKKSVLTTTIILCIFMFIGASIPTISKMFNKADLKPAETSENVTPSLGERNDLGFVLSSEVSSEKLSGYLALQSVNVYESKEALKQAIEDKEITYGFVIDSLTSYTMLVNDKGMYSFEEGMIQSALQSYASDEYLSSFGIDTQRVHEAQSIKVEGVVEQFGKDASKGFFVSYAIMFIMYMLILFFGQSVATSVAREKDSRTMELLITSTKPKALILGKVAALGCVGLLQIGVILLTLVLGILVNKVNYPPMILAILQDTMTPSVFLLYLLFSVLGYALYLFIYASLGSLVSKVEDVNSAVTPITMLFVVAFVIASISLQMPQSSLAKISSYIPFVSLFTMPIRVLLTSVSWIEILISSLVMIATTIIVAKLSIYIYRYGSLNYGNKLSMKDIFKNIKKEKNGH</sequence>